<dbReference type="InterPro" id="IPR050663">
    <property type="entry name" value="Ankyrin-SOCS_Box"/>
</dbReference>
<keyword evidence="2 3" id="KW-0040">ANK repeat</keyword>
<comment type="caution">
    <text evidence="4">The sequence shown here is derived from an EMBL/GenBank/DDBJ whole genome shotgun (WGS) entry which is preliminary data.</text>
</comment>
<proteinExistence type="predicted"/>
<evidence type="ECO:0000256" key="3">
    <source>
        <dbReference type="PROSITE-ProRule" id="PRU00023"/>
    </source>
</evidence>
<dbReference type="PROSITE" id="PS50088">
    <property type="entry name" value="ANK_REPEAT"/>
    <property type="match status" value="1"/>
</dbReference>
<dbReference type="Proteomes" id="UP001610446">
    <property type="component" value="Unassembled WGS sequence"/>
</dbReference>
<protein>
    <submittedName>
        <fullName evidence="4">Ankyrin repeat-containing domain protein</fullName>
    </submittedName>
</protein>
<dbReference type="InterPro" id="IPR036770">
    <property type="entry name" value="Ankyrin_rpt-contain_sf"/>
</dbReference>
<evidence type="ECO:0000256" key="2">
    <source>
        <dbReference type="ARBA" id="ARBA00023043"/>
    </source>
</evidence>
<dbReference type="SUPFAM" id="SSF48403">
    <property type="entry name" value="Ankyrin repeat"/>
    <property type="match status" value="1"/>
</dbReference>
<evidence type="ECO:0000313" key="5">
    <source>
        <dbReference type="Proteomes" id="UP001610446"/>
    </source>
</evidence>
<gene>
    <name evidence="4" type="ORF">BJY01DRAFT_217875</name>
</gene>
<keyword evidence="5" id="KW-1185">Reference proteome</keyword>
<evidence type="ECO:0000313" key="4">
    <source>
        <dbReference type="EMBL" id="KAL2841141.1"/>
    </source>
</evidence>
<dbReference type="PANTHER" id="PTHR24193:SF121">
    <property type="entry name" value="ADA2A-CONTAINING COMPLEX COMPONENT 3, ISOFORM D"/>
    <property type="match status" value="1"/>
</dbReference>
<organism evidence="4 5">
    <name type="scientific">Aspergillus pseudoustus</name>
    <dbReference type="NCBI Taxonomy" id="1810923"/>
    <lineage>
        <taxon>Eukaryota</taxon>
        <taxon>Fungi</taxon>
        <taxon>Dikarya</taxon>
        <taxon>Ascomycota</taxon>
        <taxon>Pezizomycotina</taxon>
        <taxon>Eurotiomycetes</taxon>
        <taxon>Eurotiomycetidae</taxon>
        <taxon>Eurotiales</taxon>
        <taxon>Aspergillaceae</taxon>
        <taxon>Aspergillus</taxon>
        <taxon>Aspergillus subgen. Nidulantes</taxon>
    </lineage>
</organism>
<dbReference type="Pfam" id="PF12796">
    <property type="entry name" value="Ank_2"/>
    <property type="match status" value="1"/>
</dbReference>
<name>A0ABR4JM75_9EURO</name>
<accession>A0ABR4JM75</accession>
<feature type="repeat" description="ANK" evidence="3">
    <location>
        <begin position="265"/>
        <end position="297"/>
    </location>
</feature>
<reference evidence="4 5" key="1">
    <citation type="submission" date="2024-07" db="EMBL/GenBank/DDBJ databases">
        <title>Section-level genome sequencing and comparative genomics of Aspergillus sections Usti and Cavernicolus.</title>
        <authorList>
            <consortium name="Lawrence Berkeley National Laboratory"/>
            <person name="Nybo J.L."/>
            <person name="Vesth T.C."/>
            <person name="Theobald S."/>
            <person name="Frisvad J.C."/>
            <person name="Larsen T.O."/>
            <person name="Kjaerboelling I."/>
            <person name="Rothschild-Mancinelli K."/>
            <person name="Lyhne E.K."/>
            <person name="Kogle M.E."/>
            <person name="Barry K."/>
            <person name="Clum A."/>
            <person name="Na H."/>
            <person name="Ledsgaard L."/>
            <person name="Lin J."/>
            <person name="Lipzen A."/>
            <person name="Kuo A."/>
            <person name="Riley R."/>
            <person name="Mondo S."/>
            <person name="Labutti K."/>
            <person name="Haridas S."/>
            <person name="Pangalinan J."/>
            <person name="Salamov A.A."/>
            <person name="Simmons B.A."/>
            <person name="Magnuson J.K."/>
            <person name="Chen J."/>
            <person name="Drula E."/>
            <person name="Henrissat B."/>
            <person name="Wiebenga A."/>
            <person name="Lubbers R.J."/>
            <person name="Gomes A.C."/>
            <person name="Makela M.R."/>
            <person name="Stajich J."/>
            <person name="Grigoriev I.V."/>
            <person name="Mortensen U.H."/>
            <person name="De Vries R.P."/>
            <person name="Baker S.E."/>
            <person name="Andersen M.R."/>
        </authorList>
    </citation>
    <scope>NUCLEOTIDE SEQUENCE [LARGE SCALE GENOMIC DNA]</scope>
    <source>
        <strain evidence="4 5">CBS 123904</strain>
    </source>
</reference>
<dbReference type="InterPro" id="IPR002110">
    <property type="entry name" value="Ankyrin_rpt"/>
</dbReference>
<dbReference type="Gene3D" id="1.25.40.20">
    <property type="entry name" value="Ankyrin repeat-containing domain"/>
    <property type="match status" value="1"/>
</dbReference>
<dbReference type="PANTHER" id="PTHR24193">
    <property type="entry name" value="ANKYRIN REPEAT PROTEIN"/>
    <property type="match status" value="1"/>
</dbReference>
<evidence type="ECO:0000256" key="1">
    <source>
        <dbReference type="ARBA" id="ARBA00022737"/>
    </source>
</evidence>
<sequence length="361" mass="40524">MFNMAEPRLPIEIEDIILEELSHLTFDPSELEWRTTLSCLCVCRRWRETLQELLLRHNAAITLLKRLGKIGQLAVQRAAAAYAAARAQSDDGVGTSAGAEISQCQRLQTRYLSWNKFYGEDLATEHVADDLKRCAGTARAKGDVFSLRTCIEAGGPYGSVSWMLLGALDRSQTDIAKFLLEGDHLVDQRGYLLGRLTASAVYQGKSEFVEIFLDHGADVDTINCQIPVEGRYHPVGLVSYAALHNHVEVLRVLFSRGFGVEDPAVKTRPLHWAIKHDNVEMMEVFIQHGAILNPRENGEDWPLLWAVQEGGPEMVRLLLHKTGLPRWGSHLRRVLSHAVQDRGSDEIKQVVALHKNIKWPL</sequence>
<dbReference type="EMBL" id="JBFXLU010000113">
    <property type="protein sequence ID" value="KAL2841141.1"/>
    <property type="molecule type" value="Genomic_DNA"/>
</dbReference>
<dbReference type="SMART" id="SM00248">
    <property type="entry name" value="ANK"/>
    <property type="match status" value="4"/>
</dbReference>
<keyword evidence="1" id="KW-0677">Repeat</keyword>
<feature type="non-terminal residue" evidence="4">
    <location>
        <position position="361"/>
    </location>
</feature>